<evidence type="ECO:0000256" key="1">
    <source>
        <dbReference type="SAM" id="Phobius"/>
    </source>
</evidence>
<feature type="transmembrane region" description="Helical" evidence="1">
    <location>
        <begin position="33"/>
        <end position="51"/>
    </location>
</feature>
<evidence type="ECO:0008006" key="4">
    <source>
        <dbReference type="Google" id="ProtNLM"/>
    </source>
</evidence>
<name>A0A8J3FJX6_9ACTN</name>
<gene>
    <name evidence="2" type="ORF">GCM10010124_40680</name>
</gene>
<dbReference type="AlphaFoldDB" id="A0A8J3FJX6"/>
<evidence type="ECO:0000313" key="2">
    <source>
        <dbReference type="EMBL" id="GGK43759.1"/>
    </source>
</evidence>
<dbReference type="Proteomes" id="UP000662200">
    <property type="component" value="Unassembled WGS sequence"/>
</dbReference>
<keyword evidence="1" id="KW-0812">Transmembrane</keyword>
<dbReference type="RefSeq" id="WP_189115979.1">
    <property type="nucleotide sequence ID" value="NZ_BMQC01000027.1"/>
</dbReference>
<proteinExistence type="predicted"/>
<dbReference type="InterPro" id="IPR024414">
    <property type="entry name" value="Uncharacterised_PrgI"/>
</dbReference>
<dbReference type="EMBL" id="BMQC01000027">
    <property type="protein sequence ID" value="GGK43759.1"/>
    <property type="molecule type" value="Genomic_DNA"/>
</dbReference>
<keyword evidence="3" id="KW-1185">Reference proteome</keyword>
<evidence type="ECO:0000313" key="3">
    <source>
        <dbReference type="Proteomes" id="UP000662200"/>
    </source>
</evidence>
<keyword evidence="1" id="KW-0472">Membrane</keyword>
<dbReference type="Pfam" id="PF12666">
    <property type="entry name" value="PrgI"/>
    <property type="match status" value="1"/>
</dbReference>
<organism evidence="2 3">
    <name type="scientific">Pilimelia terevasa</name>
    <dbReference type="NCBI Taxonomy" id="53372"/>
    <lineage>
        <taxon>Bacteria</taxon>
        <taxon>Bacillati</taxon>
        <taxon>Actinomycetota</taxon>
        <taxon>Actinomycetes</taxon>
        <taxon>Micromonosporales</taxon>
        <taxon>Micromonosporaceae</taxon>
        <taxon>Pilimelia</taxon>
    </lineage>
</organism>
<feature type="transmembrane region" description="Helical" evidence="1">
    <location>
        <begin position="57"/>
        <end position="76"/>
    </location>
</feature>
<reference evidence="2" key="2">
    <citation type="submission" date="2020-09" db="EMBL/GenBank/DDBJ databases">
        <authorList>
            <person name="Sun Q."/>
            <person name="Ohkuma M."/>
        </authorList>
    </citation>
    <scope>NUCLEOTIDE SEQUENCE</scope>
    <source>
        <strain evidence="2">JCM 3091</strain>
    </source>
</reference>
<comment type="caution">
    <text evidence="2">The sequence shown here is derived from an EMBL/GenBank/DDBJ whole genome shotgun (WGS) entry which is preliminary data.</text>
</comment>
<protein>
    <recommendedName>
        <fullName evidence="4">PrgI family protein</fullName>
    </recommendedName>
</protein>
<reference evidence="2" key="1">
    <citation type="journal article" date="2014" name="Int. J. Syst. Evol. Microbiol.">
        <title>Complete genome sequence of Corynebacterium casei LMG S-19264T (=DSM 44701T), isolated from a smear-ripened cheese.</title>
        <authorList>
            <consortium name="US DOE Joint Genome Institute (JGI-PGF)"/>
            <person name="Walter F."/>
            <person name="Albersmeier A."/>
            <person name="Kalinowski J."/>
            <person name="Ruckert C."/>
        </authorList>
    </citation>
    <scope>NUCLEOTIDE SEQUENCE</scope>
    <source>
        <strain evidence="2">JCM 3091</strain>
    </source>
</reference>
<sequence length="291" mass="30480">MRVSDNEPPISVRLPADVNRPDRVVGGMTWRQLVIAAVTGLLIYGAWSALATVVPPLVFAVCALPVAAAGFLLAVARRDGQDLDRWLAVALRFRRQPHRLVPADGGEVVAAPAWVATTAGRPEVPAPLRLPAKAIRTDGLVDLGADGTAGLITATPVPFGLRSTAEQNALIGRYGAWLNSLDGPTQILVRSHRIDLAALADRVAEGAPALPHPALEAAAVSHAEFLDALTIDRQLLARHITVTVRDKRGPTVTARRTAAAARGLTGCEVRATITDPAAVLAACLTPENGAP</sequence>
<accession>A0A8J3FJX6</accession>
<keyword evidence="1" id="KW-1133">Transmembrane helix</keyword>